<organism evidence="1 2">
    <name type="scientific">Microbacterium caowuchunii</name>
    <dbReference type="NCBI Taxonomy" id="2614638"/>
    <lineage>
        <taxon>Bacteria</taxon>
        <taxon>Bacillati</taxon>
        <taxon>Actinomycetota</taxon>
        <taxon>Actinomycetes</taxon>
        <taxon>Micrococcales</taxon>
        <taxon>Microbacteriaceae</taxon>
        <taxon>Microbacterium</taxon>
    </lineage>
</organism>
<accession>A0A5N0TD07</accession>
<sequence length="243" mass="26100">MCTVIIRVPEDPRRPTRVIAIRDEDPGRPWNPLGRWWPDSHPGVIGVHDVRAGGAWLAADPATSRFAVLLNRADDGTLPDDAVVSRGTLPLASVSGHSPSGSPRSRGFNLLEASPAGARVLSWDGASLRTTDLTPGTHMIAHDDLDDPQTARITAWLPVFAAADTDSDPWWTQWLRVIEQSAELAATDDRALIRDHRHIGIPTLSLLVAVASIDPDGVEVRDAVLPAPGEWGPLTFGDAPAGR</sequence>
<dbReference type="RefSeq" id="WP_150893495.1">
    <property type="nucleotide sequence ID" value="NZ_VYUY01000012.1"/>
</dbReference>
<keyword evidence="2" id="KW-1185">Reference proteome</keyword>
<reference evidence="2" key="1">
    <citation type="submission" date="2019-09" db="EMBL/GenBank/DDBJ databases">
        <title>Mumia zhuanghuii sp. nov. isolated from the intestinal contents of plateau pika (Ochotona curzoniae) in the Qinghai-Tibet plateau of China.</title>
        <authorList>
            <person name="Tian Z."/>
        </authorList>
    </citation>
    <scope>NUCLEOTIDE SEQUENCE [LARGE SCALE GENOMIC DNA]</scope>
    <source>
        <strain evidence="2">L-033</strain>
    </source>
</reference>
<evidence type="ECO:0000313" key="1">
    <source>
        <dbReference type="EMBL" id="KAA9132973.1"/>
    </source>
</evidence>
<comment type="caution">
    <text evidence="1">The sequence shown here is derived from an EMBL/GenBank/DDBJ whole genome shotgun (WGS) entry which is preliminary data.</text>
</comment>
<name>A0A5N0TD07_9MICO</name>
<protein>
    <submittedName>
        <fullName evidence="1">NRDE family protein</fullName>
    </submittedName>
</protein>
<dbReference type="EMBL" id="VYUY01000012">
    <property type="protein sequence ID" value="KAA9132973.1"/>
    <property type="molecule type" value="Genomic_DNA"/>
</dbReference>
<dbReference type="InterPro" id="IPR008551">
    <property type="entry name" value="TANGO2"/>
</dbReference>
<dbReference type="Pfam" id="PF05742">
    <property type="entry name" value="TANGO2"/>
    <property type="match status" value="1"/>
</dbReference>
<dbReference type="AlphaFoldDB" id="A0A5N0TD07"/>
<dbReference type="Proteomes" id="UP000326838">
    <property type="component" value="Unassembled WGS sequence"/>
</dbReference>
<proteinExistence type="predicted"/>
<evidence type="ECO:0000313" key="2">
    <source>
        <dbReference type="Proteomes" id="UP000326838"/>
    </source>
</evidence>
<gene>
    <name evidence="1" type="ORF">F6B40_09740</name>
</gene>